<evidence type="ECO:0008006" key="5">
    <source>
        <dbReference type="Google" id="ProtNLM"/>
    </source>
</evidence>
<feature type="transmembrane region" description="Helical" evidence="2">
    <location>
        <begin position="176"/>
        <end position="199"/>
    </location>
</feature>
<evidence type="ECO:0000313" key="3">
    <source>
        <dbReference type="EMBL" id="KAK4441903.1"/>
    </source>
</evidence>
<evidence type="ECO:0000256" key="1">
    <source>
        <dbReference type="SAM" id="MobiDB-lite"/>
    </source>
</evidence>
<dbReference type="AlphaFoldDB" id="A0AAV9FWB9"/>
<protein>
    <recommendedName>
        <fullName evidence="5">Mid2 domain-containing protein</fullName>
    </recommendedName>
</protein>
<dbReference type="EMBL" id="MU866048">
    <property type="protein sequence ID" value="KAK4441903.1"/>
    <property type="molecule type" value="Genomic_DNA"/>
</dbReference>
<dbReference type="Proteomes" id="UP001321760">
    <property type="component" value="Unassembled WGS sequence"/>
</dbReference>
<keyword evidence="2" id="KW-1133">Transmembrane helix</keyword>
<organism evidence="3 4">
    <name type="scientific">Podospora aff. communis PSN243</name>
    <dbReference type="NCBI Taxonomy" id="3040156"/>
    <lineage>
        <taxon>Eukaryota</taxon>
        <taxon>Fungi</taxon>
        <taxon>Dikarya</taxon>
        <taxon>Ascomycota</taxon>
        <taxon>Pezizomycotina</taxon>
        <taxon>Sordariomycetes</taxon>
        <taxon>Sordariomycetidae</taxon>
        <taxon>Sordariales</taxon>
        <taxon>Podosporaceae</taxon>
        <taxon>Podospora</taxon>
    </lineage>
</organism>
<reference evidence="3" key="1">
    <citation type="journal article" date="2023" name="Mol. Phylogenet. Evol.">
        <title>Genome-scale phylogeny and comparative genomics of the fungal order Sordariales.</title>
        <authorList>
            <person name="Hensen N."/>
            <person name="Bonometti L."/>
            <person name="Westerberg I."/>
            <person name="Brannstrom I.O."/>
            <person name="Guillou S."/>
            <person name="Cros-Aarteil S."/>
            <person name="Calhoun S."/>
            <person name="Haridas S."/>
            <person name="Kuo A."/>
            <person name="Mondo S."/>
            <person name="Pangilinan J."/>
            <person name="Riley R."/>
            <person name="LaButti K."/>
            <person name="Andreopoulos B."/>
            <person name="Lipzen A."/>
            <person name="Chen C."/>
            <person name="Yan M."/>
            <person name="Daum C."/>
            <person name="Ng V."/>
            <person name="Clum A."/>
            <person name="Steindorff A."/>
            <person name="Ohm R.A."/>
            <person name="Martin F."/>
            <person name="Silar P."/>
            <person name="Natvig D.O."/>
            <person name="Lalanne C."/>
            <person name="Gautier V."/>
            <person name="Ament-Velasquez S.L."/>
            <person name="Kruys A."/>
            <person name="Hutchinson M.I."/>
            <person name="Powell A.J."/>
            <person name="Barry K."/>
            <person name="Miller A.N."/>
            <person name="Grigoriev I.V."/>
            <person name="Debuchy R."/>
            <person name="Gladieux P."/>
            <person name="Hiltunen Thoren M."/>
            <person name="Johannesson H."/>
        </authorList>
    </citation>
    <scope>NUCLEOTIDE SEQUENCE</scope>
    <source>
        <strain evidence="3">PSN243</strain>
    </source>
</reference>
<keyword evidence="4" id="KW-1185">Reference proteome</keyword>
<name>A0AAV9FWB9_9PEZI</name>
<proteinExistence type="predicted"/>
<sequence length="266" mass="27281">MSQSFLGSLTTQFTPPAECSSSIKHIYMSPGDGVFAGPLTPGTCFPSGYNPTVGNYYSPAYVCAPSRDSYACNTNCSHPWEATRVCKLELTSGHVWPEHTKISTNAAGETVTLTVEPGGVDAGVGAINAFGIQIRFKAGDVPTASTSSSTTATTPLQTGLTSTPPDDGGPNLSPGAIAGIAVGSFAGILLLIGIGWAVFVMGKRRGRHGGTAEATSSIVAGGKAWDSNVAEVPGNSARHEMGSGATYAYGHVPPQELAAPERGVRY</sequence>
<feature type="compositionally biased region" description="Low complexity" evidence="1">
    <location>
        <begin position="143"/>
        <end position="165"/>
    </location>
</feature>
<keyword evidence="2" id="KW-0812">Transmembrane</keyword>
<evidence type="ECO:0000313" key="4">
    <source>
        <dbReference type="Proteomes" id="UP001321760"/>
    </source>
</evidence>
<comment type="caution">
    <text evidence="3">The sequence shown here is derived from an EMBL/GenBank/DDBJ whole genome shotgun (WGS) entry which is preliminary data.</text>
</comment>
<accession>A0AAV9FWB9</accession>
<reference evidence="3" key="2">
    <citation type="submission" date="2023-05" db="EMBL/GenBank/DDBJ databases">
        <authorList>
            <consortium name="Lawrence Berkeley National Laboratory"/>
            <person name="Steindorff A."/>
            <person name="Hensen N."/>
            <person name="Bonometti L."/>
            <person name="Westerberg I."/>
            <person name="Brannstrom I.O."/>
            <person name="Guillou S."/>
            <person name="Cros-Aarteil S."/>
            <person name="Calhoun S."/>
            <person name="Haridas S."/>
            <person name="Kuo A."/>
            <person name="Mondo S."/>
            <person name="Pangilinan J."/>
            <person name="Riley R."/>
            <person name="Labutti K."/>
            <person name="Andreopoulos B."/>
            <person name="Lipzen A."/>
            <person name="Chen C."/>
            <person name="Yanf M."/>
            <person name="Daum C."/>
            <person name="Ng V."/>
            <person name="Clum A."/>
            <person name="Ohm R."/>
            <person name="Martin F."/>
            <person name="Silar P."/>
            <person name="Natvig D."/>
            <person name="Lalanne C."/>
            <person name="Gautier V."/>
            <person name="Ament-Velasquez S.L."/>
            <person name="Kruys A."/>
            <person name="Hutchinson M.I."/>
            <person name="Powell A.J."/>
            <person name="Barry K."/>
            <person name="Miller A.N."/>
            <person name="Grigoriev I.V."/>
            <person name="Debuchy R."/>
            <person name="Gladieux P."/>
            <person name="Thoren M.H."/>
            <person name="Johannesson H."/>
        </authorList>
    </citation>
    <scope>NUCLEOTIDE SEQUENCE</scope>
    <source>
        <strain evidence="3">PSN243</strain>
    </source>
</reference>
<evidence type="ECO:0000256" key="2">
    <source>
        <dbReference type="SAM" id="Phobius"/>
    </source>
</evidence>
<keyword evidence="2" id="KW-0472">Membrane</keyword>
<feature type="region of interest" description="Disordered" evidence="1">
    <location>
        <begin position="143"/>
        <end position="171"/>
    </location>
</feature>
<gene>
    <name evidence="3" type="ORF">QBC34DRAFT_457435</name>
</gene>